<dbReference type="AlphaFoldDB" id="A0A9W6B4T3"/>
<proteinExistence type="predicted"/>
<evidence type="ECO:0000256" key="1">
    <source>
        <dbReference type="ARBA" id="ARBA00022801"/>
    </source>
</evidence>
<dbReference type="Proteomes" id="UP001143545">
    <property type="component" value="Unassembled WGS sequence"/>
</dbReference>
<sequence length="458" mass="50950">MFKKLSVLLLIVAPLLSVKASVTLPSVFSDHMVLQQKTETTFWGWSEPSEEITIAPSWTTETFKVTGSNLATWKINIPTPKAGGPYTITFKGYNEVTITDVYIGEVWFCSGQSNMDMSAAWGIENGDSEVAKANFPEIRFFKVPKITADTPQNIVPAKWNACTPDVMKNNSAVAYYFARKLQEKLNVPVGVIVSAWGGTPAEIWMPSKVIEQDTLLTSEANRLEPTQWGPIKPGKSFNAMVAPLTNYNVAGFLWYQGEANVGSNHYDHILTSLINSWRALWKSETLPFYFVQIAPYNYEGSTDASAKIRDAQRKVANTVTNTAMVVISDISSTDDIHPKNKKSVGNRLANIALKDTYKTYNGIISGPVFKDFEVEKNKLLVHFSNNDGLYFSNKENLFEIAGKDGIFYTAKATIKNNTIYVKSKQVKHPVNVRFAWGNTIQSNLFNSAKLPASSFLAQ</sequence>
<feature type="signal peptide" evidence="2">
    <location>
        <begin position="1"/>
        <end position="20"/>
    </location>
</feature>
<dbReference type="GO" id="GO:0005975">
    <property type="term" value="P:carbohydrate metabolic process"/>
    <property type="evidence" value="ECO:0007669"/>
    <property type="project" value="TreeGrafter"/>
</dbReference>
<reference evidence="4" key="1">
    <citation type="submission" date="2022-07" db="EMBL/GenBank/DDBJ databases">
        <title>Taxonomy of Novel Oxalotrophic and Methylotrophic Bacteria.</title>
        <authorList>
            <person name="Sahin N."/>
            <person name="Tani A."/>
        </authorList>
    </citation>
    <scope>NUCLEOTIDE SEQUENCE</scope>
    <source>
        <strain evidence="4">AM327</strain>
    </source>
</reference>
<keyword evidence="2" id="KW-0732">Signal</keyword>
<keyword evidence="5" id="KW-1185">Reference proteome</keyword>
<dbReference type="InterPro" id="IPR039329">
    <property type="entry name" value="SIAE"/>
</dbReference>
<evidence type="ECO:0000313" key="5">
    <source>
        <dbReference type="Proteomes" id="UP001143545"/>
    </source>
</evidence>
<dbReference type="EMBL" id="BRVP01000002">
    <property type="protein sequence ID" value="GLB51284.1"/>
    <property type="molecule type" value="Genomic_DNA"/>
</dbReference>
<evidence type="ECO:0000313" key="4">
    <source>
        <dbReference type="EMBL" id="GLB51284.1"/>
    </source>
</evidence>
<feature type="chain" id="PRO_5040883421" evidence="2">
    <location>
        <begin position="21"/>
        <end position="458"/>
    </location>
</feature>
<dbReference type="InterPro" id="IPR036514">
    <property type="entry name" value="SGNH_hydro_sf"/>
</dbReference>
<dbReference type="PANTHER" id="PTHR22901:SF0">
    <property type="entry name" value="SIALATE O-ACETYLESTERASE"/>
    <property type="match status" value="1"/>
</dbReference>
<dbReference type="GO" id="GO:0001681">
    <property type="term" value="F:sialate O-acetylesterase activity"/>
    <property type="evidence" value="ECO:0007669"/>
    <property type="project" value="InterPro"/>
</dbReference>
<dbReference type="PANTHER" id="PTHR22901">
    <property type="entry name" value="SIALATE O-ACETYLESTERASE"/>
    <property type="match status" value="1"/>
</dbReference>
<evidence type="ECO:0000259" key="3">
    <source>
        <dbReference type="Pfam" id="PF03629"/>
    </source>
</evidence>
<dbReference type="SUPFAM" id="SSF52266">
    <property type="entry name" value="SGNH hydrolase"/>
    <property type="match status" value="1"/>
</dbReference>
<comment type="caution">
    <text evidence="4">The sequence shown here is derived from an EMBL/GenBank/DDBJ whole genome shotgun (WGS) entry which is preliminary data.</text>
</comment>
<keyword evidence="1" id="KW-0378">Hydrolase</keyword>
<name>A0A9W6B4T3_9FLAO</name>
<evidence type="ECO:0000256" key="2">
    <source>
        <dbReference type="SAM" id="SignalP"/>
    </source>
</evidence>
<protein>
    <submittedName>
        <fullName evidence="4">9-O-acetylesterase</fullName>
    </submittedName>
</protein>
<dbReference type="RefSeq" id="WP_281751664.1">
    <property type="nucleotide sequence ID" value="NZ_BRVP01000002.1"/>
</dbReference>
<dbReference type="Gene3D" id="3.40.50.1110">
    <property type="entry name" value="SGNH hydrolase"/>
    <property type="match status" value="1"/>
</dbReference>
<feature type="domain" description="Sialate O-acetylesterase" evidence="3">
    <location>
        <begin position="105"/>
        <end position="353"/>
    </location>
</feature>
<dbReference type="InterPro" id="IPR005181">
    <property type="entry name" value="SASA"/>
</dbReference>
<accession>A0A9W6B4T3</accession>
<gene>
    <name evidence="4" type="ORF">NBRC110019_03230</name>
</gene>
<organism evidence="4 5">
    <name type="scientific">Neptunitalea chrysea</name>
    <dbReference type="NCBI Taxonomy" id="1647581"/>
    <lineage>
        <taxon>Bacteria</taxon>
        <taxon>Pseudomonadati</taxon>
        <taxon>Bacteroidota</taxon>
        <taxon>Flavobacteriia</taxon>
        <taxon>Flavobacteriales</taxon>
        <taxon>Flavobacteriaceae</taxon>
        <taxon>Neptunitalea</taxon>
    </lineage>
</organism>
<dbReference type="Pfam" id="PF03629">
    <property type="entry name" value="SASA"/>
    <property type="match status" value="1"/>
</dbReference>